<evidence type="ECO:0000256" key="9">
    <source>
        <dbReference type="ARBA" id="ARBA00024069"/>
    </source>
</evidence>
<comment type="caution">
    <text evidence="11">The sequence shown here is derived from an EMBL/GenBank/DDBJ whole genome shotgun (WGS) entry which is preliminary data.</text>
</comment>
<evidence type="ECO:0000256" key="6">
    <source>
        <dbReference type="ARBA" id="ARBA00023098"/>
    </source>
</evidence>
<dbReference type="EMBL" id="MOMC01000017">
    <property type="protein sequence ID" value="ONH31217.1"/>
    <property type="molecule type" value="Genomic_DNA"/>
</dbReference>
<evidence type="ECO:0000313" key="11">
    <source>
        <dbReference type="EMBL" id="ONH31217.1"/>
    </source>
</evidence>
<gene>
    <name evidence="11" type="ORF">BL253_10100</name>
</gene>
<keyword evidence="3" id="KW-0963">Cytoplasm</keyword>
<evidence type="ECO:0000256" key="10">
    <source>
        <dbReference type="ARBA" id="ARBA00046608"/>
    </source>
</evidence>
<dbReference type="PANTHER" id="PTHR30100">
    <property type="entry name" value="FATTY ACID/PHOSPHOLIPID SYNTHESIS PROTEIN PLSX"/>
    <property type="match status" value="1"/>
</dbReference>
<keyword evidence="7" id="KW-0594">Phospholipid biosynthesis</keyword>
<dbReference type="GO" id="GO:0008654">
    <property type="term" value="P:phospholipid biosynthetic process"/>
    <property type="evidence" value="ECO:0007669"/>
    <property type="project" value="UniProtKB-KW"/>
</dbReference>
<keyword evidence="8" id="KW-1208">Phospholipid metabolism</keyword>
<reference evidence="12" key="1">
    <citation type="submission" date="2016-10" db="EMBL/GenBank/DDBJ databases">
        <title>Frankia sp. NRRL B-16386 Genome sequencing.</title>
        <authorList>
            <person name="Ghodhbane-Gtari F."/>
            <person name="Swanson E."/>
            <person name="Gueddou A."/>
            <person name="Hezbri K."/>
            <person name="Ktari K."/>
            <person name="Nouioui I."/>
            <person name="Morris K."/>
            <person name="Simpson S."/>
            <person name="Abebe-Akele F."/>
            <person name="Thomas K."/>
            <person name="Gtari M."/>
            <person name="Tisa L.S."/>
        </authorList>
    </citation>
    <scope>NUCLEOTIDE SEQUENCE [LARGE SCALE GENOMIC DNA]</scope>
    <source>
        <strain evidence="12">NRRL B-16386</strain>
    </source>
</reference>
<dbReference type="GO" id="GO:0043811">
    <property type="term" value="F:phosphate:acyl-[acyl carrier protein] acyltransferase activity"/>
    <property type="evidence" value="ECO:0007669"/>
    <property type="project" value="UniProtKB-EC"/>
</dbReference>
<dbReference type="EC" id="2.3.1.274" evidence="9"/>
<organism evidence="11 12">
    <name type="scientific">Pseudofrankia asymbiotica</name>
    <dbReference type="NCBI Taxonomy" id="1834516"/>
    <lineage>
        <taxon>Bacteria</taxon>
        <taxon>Bacillati</taxon>
        <taxon>Actinomycetota</taxon>
        <taxon>Actinomycetes</taxon>
        <taxon>Frankiales</taxon>
        <taxon>Frankiaceae</taxon>
        <taxon>Pseudofrankia</taxon>
    </lineage>
</organism>
<dbReference type="InterPro" id="IPR012281">
    <property type="entry name" value="Phospholipid_synth_PlsX-like"/>
</dbReference>
<sequence length="344" mass="34200">MTRVAVDLLGEGVPPESVLDALPAALDADPELVVTLVVPPGPTAEDLAGRGIVTGDRVHLVTAARGIPAGADAVRDVRARRDSGVRVAARLVRDGRADAMVSVAPPEAVAAAALFTFGLLPGATRASLAAVVDVGHPPGIVLCDAGGSVDVAADDLAQFALAGAAYARVRAGCGEPRVGLLAARPALPDTMRRAAHGLLGTLGVDYVGQVDAGALVDTGHAGAAAGKGPDVVVTDGFTGDVVLACLRAARRAAPTAFPETPTGLDPAWRSPAGPDLQGGTIVLGVDGVAVRAGDPVGGPDDLSTGIPAALATAATVWRGGLVAQIRAELARLIARRRAIAGLSL</sequence>
<protein>
    <recommendedName>
        <fullName evidence="9">phosphate acyltransferase</fullName>
        <ecNumber evidence="9">2.3.1.274</ecNumber>
    </recommendedName>
</protein>
<keyword evidence="4" id="KW-0444">Lipid biosynthesis</keyword>
<dbReference type="InterPro" id="IPR003664">
    <property type="entry name" value="FA_synthesis"/>
</dbReference>
<evidence type="ECO:0000256" key="1">
    <source>
        <dbReference type="ARBA" id="ARBA00001232"/>
    </source>
</evidence>
<evidence type="ECO:0000256" key="2">
    <source>
        <dbReference type="ARBA" id="ARBA00004496"/>
    </source>
</evidence>
<dbReference type="GO" id="GO:0005737">
    <property type="term" value="C:cytoplasm"/>
    <property type="evidence" value="ECO:0007669"/>
    <property type="project" value="UniProtKB-SubCell"/>
</dbReference>
<dbReference type="OrthoDB" id="3208836at2"/>
<keyword evidence="6" id="KW-0443">Lipid metabolism</keyword>
<name>A0A1V2IDL8_9ACTN</name>
<dbReference type="Gene3D" id="3.40.718.10">
    <property type="entry name" value="Isopropylmalate Dehydrogenase"/>
    <property type="match status" value="1"/>
</dbReference>
<dbReference type="SUPFAM" id="SSF53659">
    <property type="entry name" value="Isocitrate/Isopropylmalate dehydrogenase-like"/>
    <property type="match status" value="1"/>
</dbReference>
<evidence type="ECO:0000256" key="4">
    <source>
        <dbReference type="ARBA" id="ARBA00022516"/>
    </source>
</evidence>
<evidence type="ECO:0000256" key="8">
    <source>
        <dbReference type="ARBA" id="ARBA00023264"/>
    </source>
</evidence>
<keyword evidence="12" id="KW-1185">Reference proteome</keyword>
<evidence type="ECO:0000256" key="7">
    <source>
        <dbReference type="ARBA" id="ARBA00023209"/>
    </source>
</evidence>
<comment type="subcellular location">
    <subcellularLocation>
        <location evidence="2">Cytoplasm</location>
    </subcellularLocation>
</comment>
<comment type="subunit">
    <text evidence="10">Homodimer. Probably interacts with PlsY.</text>
</comment>
<dbReference type="Proteomes" id="UP000188929">
    <property type="component" value="Unassembled WGS sequence"/>
</dbReference>
<proteinExistence type="predicted"/>
<dbReference type="STRING" id="1834516.BL253_10100"/>
<dbReference type="PANTHER" id="PTHR30100:SF1">
    <property type="entry name" value="PHOSPHATE ACYLTRANSFERASE"/>
    <property type="match status" value="1"/>
</dbReference>
<dbReference type="PIRSF" id="PIRSF002465">
    <property type="entry name" value="Phsphlp_syn_PlsX"/>
    <property type="match status" value="1"/>
</dbReference>
<comment type="catalytic activity">
    <reaction evidence="1">
        <text>a fatty acyl-[ACP] + phosphate = an acyl phosphate + holo-[ACP]</text>
        <dbReference type="Rhea" id="RHEA:42292"/>
        <dbReference type="Rhea" id="RHEA-COMP:9685"/>
        <dbReference type="Rhea" id="RHEA-COMP:14125"/>
        <dbReference type="ChEBI" id="CHEBI:43474"/>
        <dbReference type="ChEBI" id="CHEBI:59918"/>
        <dbReference type="ChEBI" id="CHEBI:64479"/>
        <dbReference type="ChEBI" id="CHEBI:138651"/>
        <dbReference type="EC" id="2.3.1.274"/>
    </reaction>
</comment>
<evidence type="ECO:0000256" key="5">
    <source>
        <dbReference type="ARBA" id="ARBA00022679"/>
    </source>
</evidence>
<dbReference type="RefSeq" id="WP_076815809.1">
    <property type="nucleotide sequence ID" value="NZ_MOMC01000017.1"/>
</dbReference>
<evidence type="ECO:0000256" key="3">
    <source>
        <dbReference type="ARBA" id="ARBA00022490"/>
    </source>
</evidence>
<evidence type="ECO:0000313" key="12">
    <source>
        <dbReference type="Proteomes" id="UP000188929"/>
    </source>
</evidence>
<dbReference type="Pfam" id="PF02504">
    <property type="entry name" value="FA_synthesis"/>
    <property type="match status" value="1"/>
</dbReference>
<dbReference type="GO" id="GO:0006633">
    <property type="term" value="P:fatty acid biosynthetic process"/>
    <property type="evidence" value="ECO:0007669"/>
    <property type="project" value="InterPro"/>
</dbReference>
<dbReference type="AlphaFoldDB" id="A0A1V2IDL8"/>
<accession>A0A1V2IDL8</accession>
<keyword evidence="5" id="KW-0808">Transferase</keyword>